<dbReference type="Proteomes" id="UP000184510">
    <property type="component" value="Unassembled WGS sequence"/>
</dbReference>
<feature type="region of interest" description="Disordered" evidence="1">
    <location>
        <begin position="40"/>
        <end position="64"/>
    </location>
</feature>
<protein>
    <submittedName>
        <fullName evidence="2">Uncharacterized protein</fullName>
    </submittedName>
</protein>
<gene>
    <name evidence="2" type="ORF">SAMN02745181_2308</name>
</gene>
<accession>A0A1M6L6J1</accession>
<organism evidence="2 3">
    <name type="scientific">Rubritalea squalenifaciens DSM 18772</name>
    <dbReference type="NCBI Taxonomy" id="1123071"/>
    <lineage>
        <taxon>Bacteria</taxon>
        <taxon>Pseudomonadati</taxon>
        <taxon>Verrucomicrobiota</taxon>
        <taxon>Verrucomicrobiia</taxon>
        <taxon>Verrucomicrobiales</taxon>
        <taxon>Rubritaleaceae</taxon>
        <taxon>Rubritalea</taxon>
    </lineage>
</organism>
<feature type="compositionally biased region" description="Basic residues" evidence="1">
    <location>
        <begin position="40"/>
        <end position="52"/>
    </location>
</feature>
<dbReference type="AlphaFoldDB" id="A0A1M6L6J1"/>
<dbReference type="EMBL" id="FQYR01000004">
    <property type="protein sequence ID" value="SHJ66816.1"/>
    <property type="molecule type" value="Genomic_DNA"/>
</dbReference>
<sequence length="64" mass="7084">MKPLMRGVSAALNTIAQAGKVYFNTPHGCEIFAERYAKKIHKPTPQRAKRHTGPPDIVPLKKAC</sequence>
<evidence type="ECO:0000313" key="2">
    <source>
        <dbReference type="EMBL" id="SHJ66816.1"/>
    </source>
</evidence>
<evidence type="ECO:0000256" key="1">
    <source>
        <dbReference type="SAM" id="MobiDB-lite"/>
    </source>
</evidence>
<name>A0A1M6L6J1_9BACT</name>
<evidence type="ECO:0000313" key="3">
    <source>
        <dbReference type="Proteomes" id="UP000184510"/>
    </source>
</evidence>
<proteinExistence type="predicted"/>
<dbReference type="InParanoid" id="A0A1M6L6J1"/>
<dbReference type="STRING" id="1123071.SAMN02745181_2308"/>
<reference evidence="2 3" key="1">
    <citation type="submission" date="2016-11" db="EMBL/GenBank/DDBJ databases">
        <authorList>
            <person name="Jaros S."/>
            <person name="Januszkiewicz K."/>
            <person name="Wedrychowicz H."/>
        </authorList>
    </citation>
    <scope>NUCLEOTIDE SEQUENCE [LARGE SCALE GENOMIC DNA]</scope>
    <source>
        <strain evidence="2 3">DSM 18772</strain>
    </source>
</reference>
<dbReference type="RefSeq" id="WP_143183909.1">
    <property type="nucleotide sequence ID" value="NZ_FQYR01000004.1"/>
</dbReference>
<keyword evidence="3" id="KW-1185">Reference proteome</keyword>